<name>A0ABU1LIS4_9FLAO</name>
<feature type="transmembrane region" description="Helical" evidence="1">
    <location>
        <begin position="181"/>
        <end position="204"/>
    </location>
</feature>
<sequence>MRNTISKFLDLHMGEENPKIVLEDVTSNVSFRGANLWILASAILIASVGLNVNSTAVIIGAMLISPLMGPIVGAGFALATFNFGLLKKSIKNLIIATIVSLAVSSLYFYLSPFKEVQSELLARTSPNIYDVLIAFFGGVVGAVSITRVEKGNPIPGVAIATALMPPLCTAGFGIATGNLSFVAGAFYLYTINCFFICIATFLIIKFLKYQAVANTDKTLEKRIRYGISVLIIIMIVPSCYLAYDLLNEKKYTQNVEKFINSEFTKNGYTIIYKKVDHHTNPKSIELAFLSKEFDSAEIKKLNNSLKDFGINNTTLTIKQNTSDLKAEILNEINLQKTNTSEKDLQINVLKNELNQYKMDNPELVKEIKILFPEVDEIAVGKIQNFYTLDSTGVETAFLYKTDSKIDEPKLKSWLENKLKSNKIILVNTKTFSK</sequence>
<evidence type="ECO:0000256" key="1">
    <source>
        <dbReference type="SAM" id="Phobius"/>
    </source>
</evidence>
<dbReference type="PANTHER" id="PTHR20992:SF9">
    <property type="entry name" value="AT15442P-RELATED"/>
    <property type="match status" value="1"/>
</dbReference>
<evidence type="ECO:0000313" key="2">
    <source>
        <dbReference type="EMBL" id="MDR6406608.1"/>
    </source>
</evidence>
<feature type="transmembrane region" description="Helical" evidence="1">
    <location>
        <begin position="157"/>
        <end position="175"/>
    </location>
</feature>
<reference evidence="2 3" key="1">
    <citation type="submission" date="2023-07" db="EMBL/GenBank/DDBJ databases">
        <title>Sorghum-associated microbial communities from plants grown in Nebraska, USA.</title>
        <authorList>
            <person name="Schachtman D."/>
        </authorList>
    </citation>
    <scope>NUCLEOTIDE SEQUENCE [LARGE SCALE GENOMIC DNA]</scope>
    <source>
        <strain evidence="2 3">DS1709</strain>
    </source>
</reference>
<dbReference type="EMBL" id="JAVDQS010000015">
    <property type="protein sequence ID" value="MDR6406608.1"/>
    <property type="molecule type" value="Genomic_DNA"/>
</dbReference>
<keyword evidence="1" id="KW-0812">Transmembrane</keyword>
<feature type="transmembrane region" description="Helical" evidence="1">
    <location>
        <begin position="225"/>
        <end position="243"/>
    </location>
</feature>
<feature type="transmembrane region" description="Helical" evidence="1">
    <location>
        <begin position="67"/>
        <end position="86"/>
    </location>
</feature>
<keyword evidence="1" id="KW-0472">Membrane</keyword>
<dbReference type="Pfam" id="PF04087">
    <property type="entry name" value="DUF389"/>
    <property type="match status" value="1"/>
</dbReference>
<gene>
    <name evidence="2" type="ORF">J2781_003569</name>
</gene>
<evidence type="ECO:0000313" key="3">
    <source>
        <dbReference type="Proteomes" id="UP001184853"/>
    </source>
</evidence>
<organism evidence="2 3">
    <name type="scientific">Chryseobacterium geocarposphaerae</name>
    <dbReference type="NCBI Taxonomy" id="1416776"/>
    <lineage>
        <taxon>Bacteria</taxon>
        <taxon>Pseudomonadati</taxon>
        <taxon>Bacteroidota</taxon>
        <taxon>Flavobacteriia</taxon>
        <taxon>Flavobacteriales</taxon>
        <taxon>Weeksellaceae</taxon>
        <taxon>Chryseobacterium group</taxon>
        <taxon>Chryseobacterium</taxon>
    </lineage>
</organism>
<comment type="caution">
    <text evidence="2">The sequence shown here is derived from an EMBL/GenBank/DDBJ whole genome shotgun (WGS) entry which is preliminary data.</text>
</comment>
<keyword evidence="3" id="KW-1185">Reference proteome</keyword>
<dbReference type="Proteomes" id="UP001184853">
    <property type="component" value="Unassembled WGS sequence"/>
</dbReference>
<protein>
    <submittedName>
        <fullName evidence="2">Hydrophobic protein (TIGR00271 family)</fullName>
    </submittedName>
</protein>
<keyword evidence="1" id="KW-1133">Transmembrane helix</keyword>
<feature type="transmembrane region" description="Helical" evidence="1">
    <location>
        <begin position="126"/>
        <end position="145"/>
    </location>
</feature>
<feature type="transmembrane region" description="Helical" evidence="1">
    <location>
        <begin position="93"/>
        <end position="110"/>
    </location>
</feature>
<feature type="transmembrane region" description="Helical" evidence="1">
    <location>
        <begin position="36"/>
        <end position="61"/>
    </location>
</feature>
<proteinExistence type="predicted"/>
<dbReference type="InterPro" id="IPR005240">
    <property type="entry name" value="DUF389"/>
</dbReference>
<dbReference type="RefSeq" id="WP_115982202.1">
    <property type="nucleotide sequence ID" value="NZ_JAVDQS010000015.1"/>
</dbReference>
<dbReference type="PANTHER" id="PTHR20992">
    <property type="entry name" value="AT15442P-RELATED"/>
    <property type="match status" value="1"/>
</dbReference>
<accession>A0ABU1LIS4</accession>